<reference evidence="4 5" key="1">
    <citation type="submission" date="2016-11" db="EMBL/GenBank/DDBJ databases">
        <authorList>
            <person name="Jaros S."/>
            <person name="Januszkiewicz K."/>
            <person name="Wedrychowicz H."/>
        </authorList>
    </citation>
    <scope>NUCLEOTIDE SEQUENCE [LARGE SCALE GENOMIC DNA]</scope>
    <source>
        <strain evidence="4 5">OK807</strain>
    </source>
</reference>
<dbReference type="Gene3D" id="2.60.40.10">
    <property type="entry name" value="Immunoglobulins"/>
    <property type="match status" value="5"/>
</dbReference>
<evidence type="ECO:0000313" key="4">
    <source>
        <dbReference type="EMBL" id="SFX81525.1"/>
    </source>
</evidence>
<dbReference type="AlphaFoldDB" id="A0A1K2A753"/>
<proteinExistence type="predicted"/>
<protein>
    <submittedName>
        <fullName evidence="4">IPT/TIG domain-containing protein</fullName>
    </submittedName>
</protein>
<feature type="domain" description="IPT/TIG" evidence="3">
    <location>
        <begin position="270"/>
        <end position="351"/>
    </location>
</feature>
<dbReference type="EMBL" id="FPJO01000006">
    <property type="protein sequence ID" value="SFX81525.1"/>
    <property type="molecule type" value="Genomic_DNA"/>
</dbReference>
<evidence type="ECO:0000259" key="3">
    <source>
        <dbReference type="SMART" id="SM00429"/>
    </source>
</evidence>
<dbReference type="GO" id="GO:0005975">
    <property type="term" value="P:carbohydrate metabolic process"/>
    <property type="evidence" value="ECO:0007669"/>
    <property type="project" value="UniProtKB-ARBA"/>
</dbReference>
<evidence type="ECO:0000256" key="2">
    <source>
        <dbReference type="SAM" id="MobiDB-lite"/>
    </source>
</evidence>
<keyword evidence="1" id="KW-0732">Signal</keyword>
<sequence length="438" mass="41935">MERSDSSMPHATQPSTAAAAPAITTRSPSSGAAGTVVTLTGTGFTNATAVKFGGALSASFTVVSATGITAVAPAGAGTVQITVTTPDGTSNGVGFTYTIATPTISSLAPNQGSVEGGNAVMLTGTGFTGATSVRFGTLAAAFTVVSDTQVTAIAPAVPAVPVGPVNVTITTPGGTSAGIPYTYVAVPVLGSVAPAQGPLAGGNSVTLSGTGFTGTTSVRFGVNAAIAFTVVSATQLTAVVPTGGPGPVAVMVTTPGGTSSQAVSYYYLGAPVLNSVIPGSGQVGGGNSVTLTGANLLQATAVRFGSTAATAYTTLSATEIRATVPPGVSGTVPVNVTTPGGTSNSVAYLYLSTPVVVGLVPDRGPSAGGNTVTVTGSGLTYTTAVLFGSVSAGFSVVSDTQLTTTAPPGAVGAATVTVVTPGGTSIGVPYTRFGSPAI</sequence>
<dbReference type="PANTHER" id="PTHR46769:SF2">
    <property type="entry name" value="FIBROCYSTIN-L ISOFORM 2 PRECURSOR-RELATED"/>
    <property type="match status" value="1"/>
</dbReference>
<dbReference type="SUPFAM" id="SSF81296">
    <property type="entry name" value="E set domains"/>
    <property type="match status" value="5"/>
</dbReference>
<evidence type="ECO:0000256" key="1">
    <source>
        <dbReference type="ARBA" id="ARBA00022729"/>
    </source>
</evidence>
<dbReference type="Pfam" id="PF01833">
    <property type="entry name" value="TIG"/>
    <property type="match status" value="5"/>
</dbReference>
<feature type="domain" description="IPT/TIG" evidence="3">
    <location>
        <begin position="20"/>
        <end position="98"/>
    </location>
</feature>
<dbReference type="STRING" id="1893.SAMN02787144_1006281"/>
<feature type="compositionally biased region" description="Low complexity" evidence="2">
    <location>
        <begin position="9"/>
        <end position="32"/>
    </location>
</feature>
<organism evidence="4 5">
    <name type="scientific">Streptomyces atratus</name>
    <dbReference type="NCBI Taxonomy" id="1893"/>
    <lineage>
        <taxon>Bacteria</taxon>
        <taxon>Bacillati</taxon>
        <taxon>Actinomycetota</taxon>
        <taxon>Actinomycetes</taxon>
        <taxon>Kitasatosporales</taxon>
        <taxon>Streptomycetaceae</taxon>
        <taxon>Streptomyces</taxon>
    </lineage>
</organism>
<evidence type="ECO:0000313" key="5">
    <source>
        <dbReference type="Proteomes" id="UP000181909"/>
    </source>
</evidence>
<feature type="domain" description="IPT/TIG" evidence="3">
    <location>
        <begin position="101"/>
        <end position="184"/>
    </location>
</feature>
<dbReference type="PANTHER" id="PTHR46769">
    <property type="entry name" value="POLYCYSTIC KIDNEY AND HEPATIC DISEASE 1 (AUTOSOMAL RECESSIVE)-LIKE 1"/>
    <property type="match status" value="1"/>
</dbReference>
<dbReference type="InterPro" id="IPR014756">
    <property type="entry name" value="Ig_E-set"/>
</dbReference>
<dbReference type="InterPro" id="IPR052387">
    <property type="entry name" value="Fibrocystin"/>
</dbReference>
<dbReference type="CDD" id="cd00102">
    <property type="entry name" value="IPT"/>
    <property type="match status" value="4"/>
</dbReference>
<accession>A0A1K2A753</accession>
<feature type="domain" description="IPT/TIG" evidence="3">
    <location>
        <begin position="353"/>
        <end position="436"/>
    </location>
</feature>
<dbReference type="InterPro" id="IPR002909">
    <property type="entry name" value="IPT_dom"/>
</dbReference>
<gene>
    <name evidence="4" type="ORF">SAMN02787144_1006281</name>
</gene>
<feature type="domain" description="IPT/TIG" evidence="3">
    <location>
        <begin position="186"/>
        <end position="268"/>
    </location>
</feature>
<feature type="region of interest" description="Disordered" evidence="2">
    <location>
        <begin position="1"/>
        <end position="32"/>
    </location>
</feature>
<name>A0A1K2A753_STRAR</name>
<dbReference type="SMART" id="SM00429">
    <property type="entry name" value="IPT"/>
    <property type="match status" value="5"/>
</dbReference>
<dbReference type="Proteomes" id="UP000181909">
    <property type="component" value="Unassembled WGS sequence"/>
</dbReference>
<dbReference type="InterPro" id="IPR013783">
    <property type="entry name" value="Ig-like_fold"/>
</dbReference>